<evidence type="ECO:0000313" key="2">
    <source>
        <dbReference type="Proteomes" id="UP000826195"/>
    </source>
</evidence>
<accession>A0AAV7IRK5</accession>
<reference evidence="1 2" key="1">
    <citation type="journal article" date="2021" name="J. Hered.">
        <title>A chromosome-level genome assembly of the parasitoid wasp, Cotesia glomerata (Hymenoptera: Braconidae).</title>
        <authorList>
            <person name="Pinto B.J."/>
            <person name="Weis J.J."/>
            <person name="Gamble T."/>
            <person name="Ode P.J."/>
            <person name="Paul R."/>
            <person name="Zaspel J.M."/>
        </authorList>
    </citation>
    <scope>NUCLEOTIDE SEQUENCE [LARGE SCALE GENOMIC DNA]</scope>
    <source>
        <strain evidence="1">CgM1</strain>
    </source>
</reference>
<dbReference type="EMBL" id="JAHXZJ010001119">
    <property type="protein sequence ID" value="KAH0555246.1"/>
    <property type="molecule type" value="Genomic_DNA"/>
</dbReference>
<dbReference type="AlphaFoldDB" id="A0AAV7IRK5"/>
<name>A0AAV7IRK5_COTGL</name>
<keyword evidence="2" id="KW-1185">Reference proteome</keyword>
<sequence length="95" mass="10974">MPCRKTITKLMSDKYDVLKIKVMSDIDDSHASLIACLMWFLQLYPKCQILKKSSTKVKRIVMVTRKSVPASDELLRLQKRDGKTDGTALKFIQKR</sequence>
<evidence type="ECO:0000313" key="1">
    <source>
        <dbReference type="EMBL" id="KAH0555246.1"/>
    </source>
</evidence>
<organism evidence="1 2">
    <name type="scientific">Cotesia glomerata</name>
    <name type="common">Lepidopteran parasitic wasp</name>
    <name type="synonym">Apanteles glomeratus</name>
    <dbReference type="NCBI Taxonomy" id="32391"/>
    <lineage>
        <taxon>Eukaryota</taxon>
        <taxon>Metazoa</taxon>
        <taxon>Ecdysozoa</taxon>
        <taxon>Arthropoda</taxon>
        <taxon>Hexapoda</taxon>
        <taxon>Insecta</taxon>
        <taxon>Pterygota</taxon>
        <taxon>Neoptera</taxon>
        <taxon>Endopterygota</taxon>
        <taxon>Hymenoptera</taxon>
        <taxon>Apocrita</taxon>
        <taxon>Ichneumonoidea</taxon>
        <taxon>Braconidae</taxon>
        <taxon>Microgastrinae</taxon>
        <taxon>Cotesia</taxon>
    </lineage>
</organism>
<comment type="caution">
    <text evidence="1">The sequence shown here is derived from an EMBL/GenBank/DDBJ whole genome shotgun (WGS) entry which is preliminary data.</text>
</comment>
<protein>
    <submittedName>
        <fullName evidence="1">Uncharacterized protein</fullName>
    </submittedName>
</protein>
<gene>
    <name evidence="1" type="ORF">KQX54_016394</name>
</gene>
<dbReference type="Proteomes" id="UP000826195">
    <property type="component" value="Unassembled WGS sequence"/>
</dbReference>
<proteinExistence type="predicted"/>